<keyword evidence="4" id="KW-1185">Reference proteome</keyword>
<dbReference type="Gene3D" id="2.60.40.10">
    <property type="entry name" value="Immunoglobulins"/>
    <property type="match status" value="1"/>
</dbReference>
<dbReference type="RefSeq" id="WP_259870902.1">
    <property type="nucleotide sequence ID" value="NZ_JAMQJZ010000012.1"/>
</dbReference>
<feature type="domain" description="YtkA-like" evidence="2">
    <location>
        <begin position="172"/>
        <end position="250"/>
    </location>
</feature>
<evidence type="ECO:0000259" key="2">
    <source>
        <dbReference type="Pfam" id="PF13115"/>
    </source>
</evidence>
<gene>
    <name evidence="3" type="ORF">NC661_14805</name>
</gene>
<dbReference type="InterPro" id="IPR032693">
    <property type="entry name" value="YtkA-like_dom"/>
</dbReference>
<protein>
    <submittedName>
        <fullName evidence="3">FixH family protein</fullName>
    </submittedName>
</protein>
<accession>A0A9X3WNX9</accession>
<name>A0A9X3WNX9_9BACI</name>
<sequence length="271" mass="29819">MKFFIPIMIIVGLLVGCGQEDTNNSEENEQLEAILEVDLQAPETLEVAEQTTIDAVVTQGGEVVDDADEVEFEIWMEGEKESSIMLSGNHQGEGVYRITTSFTDAGIYHVQSHVTARSMHTMPVVQITVGDVSTEVEEESEEPAETEESHEHHDDESEHSHDTAHDDDHHHGGVTMNLDSEDTFHAGEESALSVVVTNNEEALSDAKVSLEIKHTTESDDQWIDLDEGEAGTYNGTATLAHAGTYNVTIHVEKGEIHDHKEIHIDVVESPL</sequence>
<feature type="domain" description="YtkA-like" evidence="2">
    <location>
        <begin position="35"/>
        <end position="113"/>
    </location>
</feature>
<dbReference type="PROSITE" id="PS51257">
    <property type="entry name" value="PROKAR_LIPOPROTEIN"/>
    <property type="match status" value="1"/>
</dbReference>
<evidence type="ECO:0000313" key="4">
    <source>
        <dbReference type="Proteomes" id="UP001145072"/>
    </source>
</evidence>
<dbReference type="Proteomes" id="UP001145072">
    <property type="component" value="Unassembled WGS sequence"/>
</dbReference>
<feature type="region of interest" description="Disordered" evidence="1">
    <location>
        <begin position="132"/>
        <end position="179"/>
    </location>
</feature>
<dbReference type="Pfam" id="PF13115">
    <property type="entry name" value="YtkA"/>
    <property type="match status" value="2"/>
</dbReference>
<evidence type="ECO:0000256" key="1">
    <source>
        <dbReference type="SAM" id="MobiDB-lite"/>
    </source>
</evidence>
<feature type="compositionally biased region" description="Acidic residues" evidence="1">
    <location>
        <begin position="134"/>
        <end position="146"/>
    </location>
</feature>
<dbReference type="EMBL" id="JAMQJZ010000012">
    <property type="protein sequence ID" value="MDC3421641.1"/>
    <property type="molecule type" value="Genomic_DNA"/>
</dbReference>
<proteinExistence type="predicted"/>
<comment type="caution">
    <text evidence="3">The sequence shown here is derived from an EMBL/GenBank/DDBJ whole genome shotgun (WGS) entry which is preliminary data.</text>
</comment>
<dbReference type="AlphaFoldDB" id="A0A9X3WNX9"/>
<reference evidence="3" key="1">
    <citation type="submission" date="2022-06" db="EMBL/GenBank/DDBJ databases">
        <title>Aquibacillus sp. a new bacterium isolated from soil saline samples.</title>
        <authorList>
            <person name="Galisteo C."/>
            <person name="De La Haba R."/>
            <person name="Sanchez-Porro C."/>
            <person name="Ventosa A."/>
        </authorList>
    </citation>
    <scope>NUCLEOTIDE SEQUENCE</scope>
    <source>
        <strain evidence="3">JCM 12387</strain>
    </source>
</reference>
<organism evidence="3 4">
    <name type="scientific">Aquibacillus koreensis</name>
    <dbReference type="NCBI Taxonomy" id="279446"/>
    <lineage>
        <taxon>Bacteria</taxon>
        <taxon>Bacillati</taxon>
        <taxon>Bacillota</taxon>
        <taxon>Bacilli</taxon>
        <taxon>Bacillales</taxon>
        <taxon>Bacillaceae</taxon>
        <taxon>Aquibacillus</taxon>
    </lineage>
</organism>
<dbReference type="InterPro" id="IPR013783">
    <property type="entry name" value="Ig-like_fold"/>
</dbReference>
<evidence type="ECO:0000313" key="3">
    <source>
        <dbReference type="EMBL" id="MDC3421641.1"/>
    </source>
</evidence>
<feature type="compositionally biased region" description="Basic and acidic residues" evidence="1">
    <location>
        <begin position="147"/>
        <end position="171"/>
    </location>
</feature>